<evidence type="ECO:0000313" key="3">
    <source>
        <dbReference type="EMBL" id="OHS99657.1"/>
    </source>
</evidence>
<keyword evidence="2" id="KW-0963">Cytoplasm</keyword>
<dbReference type="EMBL" id="MLAK01000993">
    <property type="protein sequence ID" value="OHS99657.1"/>
    <property type="molecule type" value="Genomic_DNA"/>
</dbReference>
<sequence>MTIKIHSKNSESIINELHKIMEKFNPQPQLHVQDPLFMSISVSHPLESEIDYVYGNQIQYRRFGSTDETQDAVIMIPGLYESCSGSVYLFALLEKYGYRGYIIELPGYKKFKHSSLGFIQFCAKKKIQRCHLIGSDLGGYQCLQIASYPYVNKEIEILSIILINSYTDIEAVKNQTVSSKIFGKLAAKRVITKDIERANNINPNSKSTNFITKEIKFLNSEDIATRLELMNSHPRTIELCVPNEAVMSIETLNHTIPIPESAIPSVSLENCRVALLKDGGDWPHIEEPEDACQYILAHLRKFGNIPKLDQILKNTNENQEEEPNISEKK</sequence>
<comment type="subcellular location">
    <subcellularLocation>
        <location evidence="1">Cytoplasm</location>
    </subcellularLocation>
</comment>
<evidence type="ECO:0000256" key="1">
    <source>
        <dbReference type="ARBA" id="ARBA00004496"/>
    </source>
</evidence>
<dbReference type="OrthoDB" id="10264550at2759"/>
<proteinExistence type="predicted"/>
<organism evidence="3 4">
    <name type="scientific">Tritrichomonas foetus</name>
    <dbReference type="NCBI Taxonomy" id="1144522"/>
    <lineage>
        <taxon>Eukaryota</taxon>
        <taxon>Metamonada</taxon>
        <taxon>Parabasalia</taxon>
        <taxon>Tritrichomonadida</taxon>
        <taxon>Tritrichomonadidae</taxon>
        <taxon>Tritrichomonas</taxon>
    </lineage>
</organism>
<dbReference type="GO" id="GO:0005737">
    <property type="term" value="C:cytoplasm"/>
    <property type="evidence" value="ECO:0007669"/>
    <property type="project" value="UniProtKB-SubCell"/>
</dbReference>
<dbReference type="InterPro" id="IPR029058">
    <property type="entry name" value="AB_hydrolase_fold"/>
</dbReference>
<dbReference type="GeneID" id="94828897"/>
<dbReference type="PANTHER" id="PTHR15913">
    <property type="entry name" value="ACID CLUSTER PROTEIN 33"/>
    <property type="match status" value="1"/>
</dbReference>
<evidence type="ECO:0008006" key="5">
    <source>
        <dbReference type="Google" id="ProtNLM"/>
    </source>
</evidence>
<dbReference type="AlphaFoldDB" id="A0A1J4JLU0"/>
<accession>A0A1J4JLU0</accession>
<gene>
    <name evidence="3" type="ORF">TRFO_08280</name>
</gene>
<evidence type="ECO:0000256" key="2">
    <source>
        <dbReference type="ARBA" id="ARBA00022490"/>
    </source>
</evidence>
<comment type="caution">
    <text evidence="3">The sequence shown here is derived from an EMBL/GenBank/DDBJ whole genome shotgun (WGS) entry which is preliminary data.</text>
</comment>
<dbReference type="Gene3D" id="3.40.50.1820">
    <property type="entry name" value="alpha/beta hydrolase"/>
    <property type="match status" value="1"/>
</dbReference>
<dbReference type="InterPro" id="IPR026151">
    <property type="entry name" value="Maspardin"/>
</dbReference>
<dbReference type="PANTHER" id="PTHR15913:SF0">
    <property type="entry name" value="MASPARDIN"/>
    <property type="match status" value="1"/>
</dbReference>
<dbReference type="SUPFAM" id="SSF53474">
    <property type="entry name" value="alpha/beta-Hydrolases"/>
    <property type="match status" value="1"/>
</dbReference>
<dbReference type="VEuPathDB" id="TrichDB:TRFO_08280"/>
<evidence type="ECO:0000313" key="4">
    <source>
        <dbReference type="Proteomes" id="UP000179807"/>
    </source>
</evidence>
<protein>
    <recommendedName>
        <fullName evidence="5">Maspardin</fullName>
    </recommendedName>
</protein>
<keyword evidence="4" id="KW-1185">Reference proteome</keyword>
<reference evidence="3" key="1">
    <citation type="submission" date="2016-10" db="EMBL/GenBank/DDBJ databases">
        <authorList>
            <person name="Benchimol M."/>
            <person name="Almeida L.G."/>
            <person name="Vasconcelos A.T."/>
            <person name="Perreira-Neves A."/>
            <person name="Rosa I.A."/>
            <person name="Tasca T."/>
            <person name="Bogo M.R."/>
            <person name="de Souza W."/>
        </authorList>
    </citation>
    <scope>NUCLEOTIDE SEQUENCE [LARGE SCALE GENOMIC DNA]</scope>
    <source>
        <strain evidence="3">K</strain>
    </source>
</reference>
<dbReference type="RefSeq" id="XP_068352794.1">
    <property type="nucleotide sequence ID" value="XM_068494193.1"/>
</dbReference>
<dbReference type="Proteomes" id="UP000179807">
    <property type="component" value="Unassembled WGS sequence"/>
</dbReference>
<name>A0A1J4JLU0_9EUKA</name>